<evidence type="ECO:0000313" key="3">
    <source>
        <dbReference type="Proteomes" id="UP001519349"/>
    </source>
</evidence>
<dbReference type="EMBL" id="QFAY01000039">
    <property type="protein sequence ID" value="MBP2622217.1"/>
    <property type="molecule type" value="Genomic_DNA"/>
</dbReference>
<accession>A0ABS5B057</accession>
<feature type="compositionally biased region" description="Low complexity" evidence="1">
    <location>
        <begin position="95"/>
        <end position="107"/>
    </location>
</feature>
<keyword evidence="3" id="KW-1185">Reference proteome</keyword>
<organism evidence="2 3">
    <name type="scientific">Streptococcus panodentis</name>
    <dbReference type="NCBI Taxonomy" id="1581472"/>
    <lineage>
        <taxon>Bacteria</taxon>
        <taxon>Bacillati</taxon>
        <taxon>Bacillota</taxon>
        <taxon>Bacilli</taxon>
        <taxon>Lactobacillales</taxon>
        <taxon>Streptococcaceae</taxon>
        <taxon>Streptococcus</taxon>
    </lineage>
</organism>
<name>A0ABS5B057_9STRE</name>
<proteinExistence type="predicted"/>
<sequence>MAAGSYTVIQSDPSIASAYANSIVGGYNAVGKDKATKDGVSEYAASGTISALIDNEYSSSEEAAEQAVDFVQVLHGIHMEFQTTDARIANSINRGNNAAETGSAGSAGKKKNAKLFSQGTN</sequence>
<comment type="caution">
    <text evidence="2">The sequence shown here is derived from an EMBL/GenBank/DDBJ whole genome shotgun (WGS) entry which is preliminary data.</text>
</comment>
<dbReference type="InterPro" id="IPR021477">
    <property type="entry name" value="TVIIS_effector_SACOL2603_fam"/>
</dbReference>
<reference evidence="2 3" key="1">
    <citation type="submission" date="2018-05" db="EMBL/GenBank/DDBJ databases">
        <title>Draft genome sequence of Streptococcus panodentis CCUG 70867T.</title>
        <authorList>
            <person name="Salva-Serra F."/>
            <person name="Mendez V."/>
            <person name="Jaen-Luchoro D."/>
            <person name="Gonzales-Siles L."/>
            <person name="Karlsson R."/>
            <person name="Engstrom-Jakobsson H."/>
            <person name="Busquets A."/>
            <person name="Gomila M."/>
            <person name="Pineiro-Iglesias B."/>
            <person name="Bennasar-Figueras A."/>
            <person name="Seeger M."/>
            <person name="Moore E."/>
        </authorList>
    </citation>
    <scope>NUCLEOTIDE SEQUENCE [LARGE SCALE GENOMIC DNA]</scope>
    <source>
        <strain evidence="2 3">CCUG 70867</strain>
    </source>
</reference>
<evidence type="ECO:0008006" key="4">
    <source>
        <dbReference type="Google" id="ProtNLM"/>
    </source>
</evidence>
<protein>
    <recommendedName>
        <fullName evidence="4">TIGR04197 family type VII secretion effector</fullName>
    </recommendedName>
</protein>
<dbReference type="RefSeq" id="WP_209552117.1">
    <property type="nucleotide sequence ID" value="NZ_QFAY01000039.1"/>
</dbReference>
<dbReference type="Proteomes" id="UP001519349">
    <property type="component" value="Unassembled WGS sequence"/>
</dbReference>
<evidence type="ECO:0000313" key="2">
    <source>
        <dbReference type="EMBL" id="MBP2622217.1"/>
    </source>
</evidence>
<gene>
    <name evidence="2" type="ORF">DHL47_12985</name>
</gene>
<evidence type="ECO:0000256" key="1">
    <source>
        <dbReference type="SAM" id="MobiDB-lite"/>
    </source>
</evidence>
<dbReference type="NCBIfam" id="TIGR04197">
    <property type="entry name" value="T7SS_SACOL2603"/>
    <property type="match status" value="1"/>
</dbReference>
<feature type="region of interest" description="Disordered" evidence="1">
    <location>
        <begin position="93"/>
        <end position="121"/>
    </location>
</feature>